<name>A0A099ZBJ1_TINGU</name>
<dbReference type="AlphaFoldDB" id="A0A099ZBJ1"/>
<evidence type="ECO:0000256" key="1">
    <source>
        <dbReference type="SAM" id="Coils"/>
    </source>
</evidence>
<dbReference type="PANTHER" id="PTHR46657">
    <property type="entry name" value="CENTROSOMAL PROTEIN OF 128 KDA"/>
    <property type="match status" value="1"/>
</dbReference>
<dbReference type="GO" id="GO:0005814">
    <property type="term" value="C:centriole"/>
    <property type="evidence" value="ECO:0007669"/>
    <property type="project" value="TreeGrafter"/>
</dbReference>
<accession>A0A099ZBJ1</accession>
<organism evidence="3 4">
    <name type="scientific">Tinamus guttatus</name>
    <name type="common">White-throated tinamou</name>
    <dbReference type="NCBI Taxonomy" id="94827"/>
    <lineage>
        <taxon>Eukaryota</taxon>
        <taxon>Metazoa</taxon>
        <taxon>Chordata</taxon>
        <taxon>Craniata</taxon>
        <taxon>Vertebrata</taxon>
        <taxon>Euteleostomi</taxon>
        <taxon>Archelosauria</taxon>
        <taxon>Archosauria</taxon>
        <taxon>Dinosauria</taxon>
        <taxon>Saurischia</taxon>
        <taxon>Theropoda</taxon>
        <taxon>Coelurosauria</taxon>
        <taxon>Aves</taxon>
        <taxon>Palaeognathae</taxon>
        <taxon>Tinamiformes</taxon>
        <taxon>Tinamidae</taxon>
        <taxon>Tinamus</taxon>
    </lineage>
</organism>
<evidence type="ECO:0000256" key="2">
    <source>
        <dbReference type="SAM" id="MobiDB-lite"/>
    </source>
</evidence>
<feature type="coiled-coil region" evidence="1">
    <location>
        <begin position="194"/>
        <end position="404"/>
    </location>
</feature>
<dbReference type="PANTHER" id="PTHR46657:SF1">
    <property type="entry name" value="CENTROSOMAL PROTEIN OF 128 KDA"/>
    <property type="match status" value="1"/>
</dbReference>
<dbReference type="GO" id="GO:0000922">
    <property type="term" value="C:spindle pole"/>
    <property type="evidence" value="ECO:0007669"/>
    <property type="project" value="TreeGrafter"/>
</dbReference>
<feature type="non-terminal residue" evidence="3">
    <location>
        <position position="406"/>
    </location>
</feature>
<feature type="region of interest" description="Disordered" evidence="2">
    <location>
        <begin position="120"/>
        <end position="148"/>
    </location>
</feature>
<feature type="region of interest" description="Disordered" evidence="2">
    <location>
        <begin position="1"/>
        <end position="27"/>
    </location>
</feature>
<gene>
    <name evidence="3" type="ORF">N309_07103</name>
</gene>
<evidence type="ECO:0000313" key="3">
    <source>
        <dbReference type="EMBL" id="KGL79121.1"/>
    </source>
</evidence>
<dbReference type="Proteomes" id="UP000053641">
    <property type="component" value="Unassembled WGS sequence"/>
</dbReference>
<dbReference type="EMBL" id="KL891766">
    <property type="protein sequence ID" value="KGL79121.1"/>
    <property type="molecule type" value="Genomic_DNA"/>
</dbReference>
<dbReference type="STRING" id="94827.A0A099ZBJ1"/>
<dbReference type="InterPro" id="IPR026652">
    <property type="entry name" value="CEP128"/>
</dbReference>
<proteinExistence type="predicted"/>
<evidence type="ECO:0000313" key="4">
    <source>
        <dbReference type="Proteomes" id="UP000053641"/>
    </source>
</evidence>
<reference evidence="3 4" key="1">
    <citation type="submission" date="2014-06" db="EMBL/GenBank/DDBJ databases">
        <title>Genome evolution of avian class.</title>
        <authorList>
            <person name="Zhang G."/>
            <person name="Li C."/>
        </authorList>
    </citation>
    <scope>NUCLEOTIDE SEQUENCE [LARGE SCALE GENOMIC DNA]</scope>
    <source>
        <strain evidence="3">BGI_N309</strain>
    </source>
</reference>
<protein>
    <submittedName>
        <fullName evidence="3">Centrosomal protein of 128 kDa</fullName>
    </submittedName>
</protein>
<keyword evidence="4" id="KW-1185">Reference proteome</keyword>
<keyword evidence="1" id="KW-0175">Coiled coil</keyword>
<sequence length="406" mass="47564">MAESSSDSDNFLRGRVGRRPPLRANHNRTWNHGAEEVTEKIHTLASTLQDTNRNLRHVDYMLGQYREYNKEQTEAIATLKETLEQSIGQLRSQRLSRNSGMRSASLSSLYASDLDGEAVSGNHHFTPTSPLRDYGDTQGNRQRRSRSASVRFVNEADNLVQLHSFHQSLRDLSSEQVRLGDDISRELSRRNRTDAEMRKTLAELSEKLTEAQRQETVSERVERRLQEIEQEMRRERQLVERRQDQLGQMSVQLQEALKKQDVKADETEELMKNKLVKYESEKNQLEQELERSRKKLDQSEGSREALLCQIQDLHSRLLRAEEDRVELQHQISHVAARRQSSQDEQEEKTIRMVIERYEKEKQELEKNVLELKAKLNHNAVMSEVEELKRCMERKDKEKAQLAEHIQ</sequence>